<dbReference type="EMBL" id="LGUB01000260">
    <property type="protein sequence ID" value="KRH93655.1"/>
    <property type="molecule type" value="Genomic_DNA"/>
</dbReference>
<dbReference type="InterPro" id="IPR008928">
    <property type="entry name" value="6-hairpin_glycosidase_sf"/>
</dbReference>
<dbReference type="InterPro" id="IPR018232">
    <property type="entry name" value="Glyco_hydro_37_CS"/>
</dbReference>
<comment type="caution">
    <text evidence="7">The sequence shown here is derived from an EMBL/GenBank/DDBJ whole genome shotgun (WGS) entry which is preliminary data.</text>
</comment>
<dbReference type="PROSITE" id="PS00928">
    <property type="entry name" value="TREHALASE_2"/>
    <property type="match status" value="1"/>
</dbReference>
<gene>
    <name evidence="7" type="ORF">M153_6880003052</name>
</gene>
<dbReference type="OrthoDB" id="3542292at2759"/>
<keyword evidence="8" id="KW-1185">Reference proteome</keyword>
<dbReference type="EC" id="3.2.1.28" evidence="4"/>
<evidence type="ECO:0000256" key="3">
    <source>
        <dbReference type="ARBA" id="ARBA00023295"/>
    </source>
</evidence>
<dbReference type="VEuPathDB" id="MicrosporidiaDB:M153_6880003052"/>
<dbReference type="GO" id="GO:0005993">
    <property type="term" value="P:trehalose catabolic process"/>
    <property type="evidence" value="ECO:0007669"/>
    <property type="project" value="TreeGrafter"/>
</dbReference>
<evidence type="ECO:0000256" key="2">
    <source>
        <dbReference type="ARBA" id="ARBA00022801"/>
    </source>
</evidence>
<keyword evidence="3 4" id="KW-0326">Glycosidase</keyword>
<evidence type="ECO:0000313" key="7">
    <source>
        <dbReference type="EMBL" id="KRH93655.1"/>
    </source>
</evidence>
<evidence type="ECO:0000256" key="1">
    <source>
        <dbReference type="ARBA" id="ARBA00005615"/>
    </source>
</evidence>
<evidence type="ECO:0000256" key="6">
    <source>
        <dbReference type="SAM" id="SignalP"/>
    </source>
</evidence>
<comment type="similarity">
    <text evidence="1 4">Belongs to the glycosyl hydrolase 37 family.</text>
</comment>
<feature type="chain" id="PRO_5012542847" description="Trehalase" evidence="6">
    <location>
        <begin position="16"/>
        <end position="639"/>
    </location>
</feature>
<proteinExistence type="inferred from homology"/>
<dbReference type="Gene3D" id="1.50.10.10">
    <property type="match status" value="1"/>
</dbReference>
<evidence type="ECO:0000256" key="5">
    <source>
        <dbReference type="SAM" id="MobiDB-lite"/>
    </source>
</evidence>
<dbReference type="Proteomes" id="UP000051530">
    <property type="component" value="Unassembled WGS sequence"/>
</dbReference>
<keyword evidence="2 4" id="KW-0378">Hydrolase</keyword>
<keyword evidence="6" id="KW-0732">Signal</keyword>
<reference evidence="7 8" key="1">
    <citation type="submission" date="2015-07" db="EMBL/GenBank/DDBJ databases">
        <title>The genome of Pseudoloma neurophilia, a relevant intracellular parasite of the zebrafish.</title>
        <authorList>
            <person name="Ndikumana S."/>
            <person name="Pelin A."/>
            <person name="Sanders J."/>
            <person name="Corradi N."/>
        </authorList>
    </citation>
    <scope>NUCLEOTIDE SEQUENCE [LARGE SCALE GENOMIC DNA]</scope>
    <source>
        <strain evidence="7 8">MK1</strain>
    </source>
</reference>
<accession>A0A0R0M3N1</accession>
<feature type="signal peptide" evidence="6">
    <location>
        <begin position="1"/>
        <end position="15"/>
    </location>
</feature>
<dbReference type="PANTHER" id="PTHR23403:SF1">
    <property type="entry name" value="TREHALASE"/>
    <property type="match status" value="1"/>
</dbReference>
<dbReference type="PANTHER" id="PTHR23403">
    <property type="entry name" value="TREHALASE"/>
    <property type="match status" value="1"/>
</dbReference>
<dbReference type="InterPro" id="IPR012341">
    <property type="entry name" value="6hp_glycosidase-like_sf"/>
</dbReference>
<dbReference type="InterPro" id="IPR001661">
    <property type="entry name" value="Glyco_hydro_37"/>
</dbReference>
<dbReference type="AlphaFoldDB" id="A0A0R0M3N1"/>
<feature type="region of interest" description="Disordered" evidence="5">
    <location>
        <begin position="611"/>
        <end position="639"/>
    </location>
</feature>
<sequence>MFNIFLFVLRIFTSTDDTVSNVLDWLEFDVFLVGSILLSDQEKSSYSLLEQPSLFSIQQLNHKKKQLFQKYNIPFYDVSQHVTEDEKPSYLYNYVQKIKSLNNTNEIMKAIKDFIETNYVKSDNLEVTNFTYEEFNQECTLLPELKNNVLIDITDALHKRWTVLSKVDLKSEVKTTSKLHLNHPFIVPGGRFQEFFYWDTWFFLEGLVETGCKEAAFNMVKNVCDMIKIHGKMPNGTRKYYLNRSQPPFFCKMLESLLTFNDKEINDFVLDTGLKCAIQEMEYFESKKTVRFEYNGKEVAMFRYFVDTDYFRLESSRDDIQTWLKAIKINDDTSYGFQKRIFSCLKSSAESGIDFSNRWFEKNGKIETIQSIDFICVDLNSLIYNNYLFLSNLLNQAGDKSKSQEYKMKAQTLKENINDILWSTEKKCWFDYNFAKKQLHTGLFRPSNFYPCFFGIDPPDIDVKVMILEYADEIFGYVGGIPASSKLDIPHNQQWDFPNVWAPYNYLFYNLFTNRIPSKEMAFHVAKCFYDSVKSNFESKNRIFYEKYSCVETGSIGGGGEYETQDGFGWTNGATLCFIKRFKDELEDKNFSQEESKQAIKKFLEDELRKQAMPADQAKPSEQAMQMEEIIPEKIGMTS</sequence>
<name>A0A0R0M3N1_9MICR</name>
<evidence type="ECO:0000313" key="8">
    <source>
        <dbReference type="Proteomes" id="UP000051530"/>
    </source>
</evidence>
<dbReference type="Pfam" id="PF01204">
    <property type="entry name" value="Trehalase"/>
    <property type="match status" value="1"/>
</dbReference>
<organism evidence="7 8">
    <name type="scientific">Pseudoloma neurophilia</name>
    <dbReference type="NCBI Taxonomy" id="146866"/>
    <lineage>
        <taxon>Eukaryota</taxon>
        <taxon>Fungi</taxon>
        <taxon>Fungi incertae sedis</taxon>
        <taxon>Microsporidia</taxon>
        <taxon>Pseudoloma</taxon>
    </lineage>
</organism>
<comment type="catalytic activity">
    <reaction evidence="4">
        <text>alpha,alpha-trehalose + H2O = alpha-D-glucose + beta-D-glucose</text>
        <dbReference type="Rhea" id="RHEA:32675"/>
        <dbReference type="ChEBI" id="CHEBI:15377"/>
        <dbReference type="ChEBI" id="CHEBI:15903"/>
        <dbReference type="ChEBI" id="CHEBI:16551"/>
        <dbReference type="ChEBI" id="CHEBI:17925"/>
        <dbReference type="EC" id="3.2.1.28"/>
    </reaction>
</comment>
<protein>
    <recommendedName>
        <fullName evidence="4">Trehalase</fullName>
        <ecNumber evidence="4">3.2.1.28</ecNumber>
    </recommendedName>
    <alternativeName>
        <fullName evidence="4">Alpha-trehalose glucohydrolase</fullName>
    </alternativeName>
</protein>
<dbReference type="GO" id="GO:0004555">
    <property type="term" value="F:alpha,alpha-trehalase activity"/>
    <property type="evidence" value="ECO:0007669"/>
    <property type="project" value="UniProtKB-EC"/>
</dbReference>
<dbReference type="SUPFAM" id="SSF48208">
    <property type="entry name" value="Six-hairpin glycosidases"/>
    <property type="match status" value="1"/>
</dbReference>
<evidence type="ECO:0000256" key="4">
    <source>
        <dbReference type="RuleBase" id="RU361180"/>
    </source>
</evidence>
<dbReference type="PRINTS" id="PR00744">
    <property type="entry name" value="GLHYDRLASE37"/>
</dbReference>